<comment type="subunit">
    <text evidence="3">Part of the 50S ribosomal subunit. Binds 23S rRNA.</text>
</comment>
<name>A0ABD5RDQ2_9EURY</name>
<keyword evidence="6" id="KW-1185">Reference proteome</keyword>
<dbReference type="EMBL" id="JBHSKX010000002">
    <property type="protein sequence ID" value="MFC5368108.1"/>
    <property type="molecule type" value="Genomic_DNA"/>
</dbReference>
<evidence type="ECO:0000313" key="6">
    <source>
        <dbReference type="Proteomes" id="UP001596201"/>
    </source>
</evidence>
<dbReference type="AlphaFoldDB" id="A0ABD5RDQ2"/>
<dbReference type="GO" id="GO:1990904">
    <property type="term" value="C:ribonucleoprotein complex"/>
    <property type="evidence" value="ECO:0007669"/>
    <property type="project" value="UniProtKB-KW"/>
</dbReference>
<dbReference type="RefSeq" id="WP_227230342.1">
    <property type="nucleotide sequence ID" value="NZ_JAJCVJ010000002.1"/>
</dbReference>
<organism evidence="5 6">
    <name type="scientific">Salinirubrum litoreum</name>
    <dbReference type="NCBI Taxonomy" id="1126234"/>
    <lineage>
        <taxon>Archaea</taxon>
        <taxon>Methanobacteriati</taxon>
        <taxon>Methanobacteriota</taxon>
        <taxon>Stenosarchaea group</taxon>
        <taxon>Halobacteria</taxon>
        <taxon>Halobacteriales</taxon>
        <taxon>Haloferacaceae</taxon>
        <taxon>Salinirubrum</taxon>
    </lineage>
</organism>
<dbReference type="GO" id="GO:0005840">
    <property type="term" value="C:ribosome"/>
    <property type="evidence" value="ECO:0007669"/>
    <property type="project" value="UniProtKB-KW"/>
</dbReference>
<dbReference type="GO" id="GO:0070180">
    <property type="term" value="F:large ribosomal subunit rRNA binding"/>
    <property type="evidence" value="ECO:0007669"/>
    <property type="project" value="UniProtKB-UniRule"/>
</dbReference>
<dbReference type="GO" id="GO:0006412">
    <property type="term" value="P:translation"/>
    <property type="evidence" value="ECO:0007669"/>
    <property type="project" value="UniProtKB-UniRule"/>
</dbReference>
<keyword evidence="2 3" id="KW-0687">Ribonucleoprotein</keyword>
<comment type="similarity">
    <text evidence="3">Belongs to the eukaryotic ribosomal protein eL20 family.</text>
</comment>
<dbReference type="Gene3D" id="3.10.20.10">
    <property type="match status" value="1"/>
</dbReference>
<keyword evidence="1 3" id="KW-0689">Ribosomal protein</keyword>
<evidence type="ECO:0000256" key="2">
    <source>
        <dbReference type="ARBA" id="ARBA00023274"/>
    </source>
</evidence>
<keyword evidence="3" id="KW-0699">rRNA-binding</keyword>
<evidence type="ECO:0000313" key="5">
    <source>
        <dbReference type="EMBL" id="MFC5368108.1"/>
    </source>
</evidence>
<keyword evidence="3" id="KW-0694">RNA-binding</keyword>
<dbReference type="Pfam" id="PF01775">
    <property type="entry name" value="Ribosomal_L18A"/>
    <property type="match status" value="1"/>
</dbReference>
<dbReference type="NCBIfam" id="NF001981">
    <property type="entry name" value="PRK00773.1-1"/>
    <property type="match status" value="1"/>
</dbReference>
<gene>
    <name evidence="3 5" type="primary">rpl18a</name>
    <name evidence="3" type="synonym">rpl20e</name>
    <name evidence="3" type="synonym">rplX</name>
    <name evidence="5" type="ORF">ACFPJ5_14325</name>
</gene>
<sequence>MSQFTVSGRFKTRHGWQSFERQLDAPNEQVAEEWTVSRFGAEHGLDRMRVDISEVSAA</sequence>
<accession>A0ABD5RDQ2</accession>
<proteinExistence type="inferred from homology"/>
<feature type="domain" description="Large ribosomal subunit protein eL20" evidence="4">
    <location>
        <begin position="1"/>
        <end position="56"/>
    </location>
</feature>
<evidence type="ECO:0000256" key="1">
    <source>
        <dbReference type="ARBA" id="ARBA00022980"/>
    </source>
</evidence>
<evidence type="ECO:0000259" key="4">
    <source>
        <dbReference type="Pfam" id="PF01775"/>
    </source>
</evidence>
<dbReference type="Proteomes" id="UP001596201">
    <property type="component" value="Unassembled WGS sequence"/>
</dbReference>
<dbReference type="InterPro" id="IPR023573">
    <property type="entry name" value="Ribosomal_eL20_dom"/>
</dbReference>
<comment type="caution">
    <text evidence="5">The sequence shown here is derived from an EMBL/GenBank/DDBJ whole genome shotgun (WGS) entry which is preliminary data.</text>
</comment>
<dbReference type="InterPro" id="IPR028877">
    <property type="entry name" value="Ribosomal_eL20"/>
</dbReference>
<dbReference type="SUPFAM" id="SSF160374">
    <property type="entry name" value="RplX-like"/>
    <property type="match status" value="1"/>
</dbReference>
<protein>
    <recommendedName>
        <fullName evidence="3">Large ribosomal subunit protein eL20</fullName>
    </recommendedName>
</protein>
<dbReference type="HAMAP" id="MF_00273">
    <property type="entry name" value="Ribosomal_eL20"/>
    <property type="match status" value="1"/>
</dbReference>
<reference evidence="5 6" key="1">
    <citation type="journal article" date="2019" name="Int. J. Syst. Evol. Microbiol.">
        <title>The Global Catalogue of Microorganisms (GCM) 10K type strain sequencing project: providing services to taxonomists for standard genome sequencing and annotation.</title>
        <authorList>
            <consortium name="The Broad Institute Genomics Platform"/>
            <consortium name="The Broad Institute Genome Sequencing Center for Infectious Disease"/>
            <person name="Wu L."/>
            <person name="Ma J."/>
        </authorList>
    </citation>
    <scope>NUCLEOTIDE SEQUENCE [LARGE SCALE GENOMIC DNA]</scope>
    <source>
        <strain evidence="5 6">CGMCC 1.12237</strain>
    </source>
</reference>
<evidence type="ECO:0000256" key="3">
    <source>
        <dbReference type="HAMAP-Rule" id="MF_00273"/>
    </source>
</evidence>